<dbReference type="Proteomes" id="UP000652013">
    <property type="component" value="Unassembled WGS sequence"/>
</dbReference>
<feature type="domain" description="Cell envelope-related transcriptional attenuator" evidence="4">
    <location>
        <begin position="108"/>
        <end position="288"/>
    </location>
</feature>
<keyword evidence="6" id="KW-1185">Reference proteome</keyword>
<dbReference type="EMBL" id="BOOY01000011">
    <property type="protein sequence ID" value="GIJ02511.1"/>
    <property type="molecule type" value="Genomic_DNA"/>
</dbReference>
<evidence type="ECO:0000256" key="3">
    <source>
        <dbReference type="SAM" id="Phobius"/>
    </source>
</evidence>
<dbReference type="PANTHER" id="PTHR33392:SF6">
    <property type="entry name" value="POLYISOPRENYL-TEICHOIC ACID--PEPTIDOGLYCAN TEICHOIC ACID TRANSFERASE TAGU"/>
    <property type="match status" value="1"/>
</dbReference>
<comment type="caution">
    <text evidence="5">The sequence shown here is derived from an EMBL/GenBank/DDBJ whole genome shotgun (WGS) entry which is preliminary data.</text>
</comment>
<evidence type="ECO:0000256" key="1">
    <source>
        <dbReference type="ARBA" id="ARBA00006068"/>
    </source>
</evidence>
<dbReference type="Pfam" id="PF03816">
    <property type="entry name" value="LytR_cpsA_psr"/>
    <property type="match status" value="1"/>
</dbReference>
<dbReference type="InterPro" id="IPR004474">
    <property type="entry name" value="LytR_CpsA_psr"/>
</dbReference>
<evidence type="ECO:0000313" key="5">
    <source>
        <dbReference type="EMBL" id="GIJ02511.1"/>
    </source>
</evidence>
<name>A0A8J3Y624_9ACTN</name>
<feature type="transmembrane region" description="Helical" evidence="3">
    <location>
        <begin position="32"/>
        <end position="53"/>
    </location>
</feature>
<reference evidence="5" key="1">
    <citation type="submission" date="2021-01" db="EMBL/GenBank/DDBJ databases">
        <title>Whole genome shotgun sequence of Spirilliplanes yamanashiensis NBRC 15828.</title>
        <authorList>
            <person name="Komaki H."/>
            <person name="Tamura T."/>
        </authorList>
    </citation>
    <scope>NUCLEOTIDE SEQUENCE</scope>
    <source>
        <strain evidence="5">NBRC 15828</strain>
    </source>
</reference>
<dbReference type="AlphaFoldDB" id="A0A8J3Y624"/>
<evidence type="ECO:0000256" key="2">
    <source>
        <dbReference type="SAM" id="MobiDB-lite"/>
    </source>
</evidence>
<dbReference type="NCBIfam" id="TIGR00350">
    <property type="entry name" value="lytR_cpsA_psr"/>
    <property type="match status" value="1"/>
</dbReference>
<keyword evidence="3" id="KW-0472">Membrane</keyword>
<feature type="region of interest" description="Disordered" evidence="2">
    <location>
        <begin position="1"/>
        <end position="28"/>
    </location>
</feature>
<accession>A0A8J3Y624</accession>
<dbReference type="PANTHER" id="PTHR33392">
    <property type="entry name" value="POLYISOPRENYL-TEICHOIC ACID--PEPTIDOGLYCAN TEICHOIC ACID TRANSFERASE TAGU"/>
    <property type="match status" value="1"/>
</dbReference>
<proteinExistence type="inferred from homology"/>
<dbReference type="InterPro" id="IPR050922">
    <property type="entry name" value="LytR/CpsA/Psr_CW_biosynth"/>
</dbReference>
<dbReference type="Gene3D" id="3.40.630.190">
    <property type="entry name" value="LCP protein"/>
    <property type="match status" value="1"/>
</dbReference>
<sequence>MAVQAPRRPAAPPSRAVAPTNVTKRKKRKDPLWARLTVVFGAVLMMASGAGIVGSKMLIASATDAITQGKLIADEDADQVTGKSLDGPINMLLLGVDVRPDWDINDTRADTIIVLHIPASHDQAYLVSIPRDTELTSPAFPSSQWPGGTTKATEVFFHGAQHGAGWDGGAQLMAKTVKQNTGISFDGAAIIDFGGFKGVIEELGGVRMCVDQEVKSAHMYWVDGKPLYKADARKLGRLQEPVVHKKGCRTMKAWEALDFARQRYGLKNGDYDRQRHQQQLLKAMAKKATDGGVMSNPLKLKGLMQAAGKAFTLDTGGVDLADFIFTLRGVAANDLVLLRTNSGTFSGNSAGREVFNPESQAMFEAIKNDRLAEFVIQNPSVVAREK</sequence>
<organism evidence="5 6">
    <name type="scientific">Spirilliplanes yamanashiensis</name>
    <dbReference type="NCBI Taxonomy" id="42233"/>
    <lineage>
        <taxon>Bacteria</taxon>
        <taxon>Bacillati</taxon>
        <taxon>Actinomycetota</taxon>
        <taxon>Actinomycetes</taxon>
        <taxon>Micromonosporales</taxon>
        <taxon>Micromonosporaceae</taxon>
        <taxon>Spirilliplanes</taxon>
    </lineage>
</organism>
<gene>
    <name evidence="5" type="ORF">Sya03_18630</name>
</gene>
<keyword evidence="3" id="KW-1133">Transmembrane helix</keyword>
<feature type="compositionally biased region" description="Low complexity" evidence="2">
    <location>
        <begin position="1"/>
        <end position="19"/>
    </location>
</feature>
<comment type="similarity">
    <text evidence="1">Belongs to the LytR/CpsA/Psr (LCP) family.</text>
</comment>
<protein>
    <recommendedName>
        <fullName evidence="4">Cell envelope-related transcriptional attenuator domain-containing protein</fullName>
    </recommendedName>
</protein>
<evidence type="ECO:0000259" key="4">
    <source>
        <dbReference type="Pfam" id="PF03816"/>
    </source>
</evidence>
<keyword evidence="3" id="KW-0812">Transmembrane</keyword>
<evidence type="ECO:0000313" key="6">
    <source>
        <dbReference type="Proteomes" id="UP000652013"/>
    </source>
</evidence>